<dbReference type="InterPro" id="IPR036373">
    <property type="entry name" value="Ribosomal_bL17_sf"/>
</dbReference>
<evidence type="ECO:0000313" key="5">
    <source>
        <dbReference type="EMBL" id="CAD6242518.1"/>
    </source>
</evidence>
<dbReference type="Proteomes" id="UP000604825">
    <property type="component" value="Unassembled WGS sequence"/>
</dbReference>
<accession>A0A811PKI9</accession>
<feature type="compositionally biased region" description="Basic and acidic residues" evidence="4">
    <location>
        <begin position="141"/>
        <end position="150"/>
    </location>
</feature>
<feature type="region of interest" description="Disordered" evidence="4">
    <location>
        <begin position="141"/>
        <end position="175"/>
    </location>
</feature>
<feature type="region of interest" description="Disordered" evidence="4">
    <location>
        <begin position="78"/>
        <end position="105"/>
    </location>
</feature>
<evidence type="ECO:0008006" key="7">
    <source>
        <dbReference type="Google" id="ProtNLM"/>
    </source>
</evidence>
<organism evidence="5 6">
    <name type="scientific">Miscanthus lutarioriparius</name>
    <dbReference type="NCBI Taxonomy" id="422564"/>
    <lineage>
        <taxon>Eukaryota</taxon>
        <taxon>Viridiplantae</taxon>
        <taxon>Streptophyta</taxon>
        <taxon>Embryophyta</taxon>
        <taxon>Tracheophyta</taxon>
        <taxon>Spermatophyta</taxon>
        <taxon>Magnoliopsida</taxon>
        <taxon>Liliopsida</taxon>
        <taxon>Poales</taxon>
        <taxon>Poaceae</taxon>
        <taxon>PACMAD clade</taxon>
        <taxon>Panicoideae</taxon>
        <taxon>Andropogonodae</taxon>
        <taxon>Andropogoneae</taxon>
        <taxon>Saccharinae</taxon>
        <taxon>Miscanthus</taxon>
    </lineage>
</organism>
<name>A0A811PKI9_9POAL</name>
<feature type="compositionally biased region" description="Basic and acidic residues" evidence="4">
    <location>
        <begin position="78"/>
        <end position="89"/>
    </location>
</feature>
<keyword evidence="2" id="KW-0689">Ribosomal protein</keyword>
<evidence type="ECO:0000256" key="3">
    <source>
        <dbReference type="ARBA" id="ARBA00023274"/>
    </source>
</evidence>
<dbReference type="InterPro" id="IPR000456">
    <property type="entry name" value="Ribosomal_bL17"/>
</dbReference>
<reference evidence="5" key="1">
    <citation type="submission" date="2020-10" db="EMBL/GenBank/DDBJ databases">
        <authorList>
            <person name="Han B."/>
            <person name="Lu T."/>
            <person name="Zhao Q."/>
            <person name="Huang X."/>
            <person name="Zhao Y."/>
        </authorList>
    </citation>
    <scope>NUCLEOTIDE SEQUENCE</scope>
</reference>
<evidence type="ECO:0000256" key="1">
    <source>
        <dbReference type="ARBA" id="ARBA00008777"/>
    </source>
</evidence>
<dbReference type="GO" id="GO:0022625">
    <property type="term" value="C:cytosolic large ribosomal subunit"/>
    <property type="evidence" value="ECO:0007669"/>
    <property type="project" value="TreeGrafter"/>
</dbReference>
<dbReference type="EMBL" id="CAJGYO010000007">
    <property type="protein sequence ID" value="CAD6242518.1"/>
    <property type="molecule type" value="Genomic_DNA"/>
</dbReference>
<feature type="compositionally biased region" description="Acidic residues" evidence="4">
    <location>
        <begin position="151"/>
        <end position="162"/>
    </location>
</feature>
<sequence length="175" mass="19653">MGKFRKLGRGYSHRLSMLRTMVSQLVKHERIETTVAKAKEVRRKADQMVQLGKEGGNKLNRSLLAWETSVGSRVPHCEGQARRGREFSAEGKPAMRGSSTRRASSPWKRYQCGGKACCERELSMEGKLAIKEELGTEGRWDCELSTKGELDPDWELTSEDELPTNGELGAKESRP</sequence>
<dbReference type="PANTHER" id="PTHR14413:SF16">
    <property type="entry name" value="LARGE RIBOSOMAL SUBUNIT PROTEIN BL17M"/>
    <property type="match status" value="1"/>
</dbReference>
<comment type="caution">
    <text evidence="5">The sequence shown here is derived from an EMBL/GenBank/DDBJ whole genome shotgun (WGS) entry which is preliminary data.</text>
</comment>
<dbReference type="SUPFAM" id="SSF64263">
    <property type="entry name" value="Prokaryotic ribosomal protein L17"/>
    <property type="match status" value="1"/>
</dbReference>
<proteinExistence type="inferred from homology"/>
<comment type="similarity">
    <text evidence="1">Belongs to the bacterial ribosomal protein bL17 family.</text>
</comment>
<evidence type="ECO:0000256" key="2">
    <source>
        <dbReference type="ARBA" id="ARBA00022980"/>
    </source>
</evidence>
<evidence type="ECO:0000313" key="6">
    <source>
        <dbReference type="Proteomes" id="UP000604825"/>
    </source>
</evidence>
<dbReference type="PANTHER" id="PTHR14413">
    <property type="entry name" value="RIBOSOMAL PROTEIN L17"/>
    <property type="match status" value="1"/>
</dbReference>
<dbReference type="OrthoDB" id="275000at2759"/>
<dbReference type="Pfam" id="PF01196">
    <property type="entry name" value="Ribosomal_L17"/>
    <property type="match status" value="1"/>
</dbReference>
<dbReference type="GO" id="GO:0006412">
    <property type="term" value="P:translation"/>
    <property type="evidence" value="ECO:0007669"/>
    <property type="project" value="InterPro"/>
</dbReference>
<dbReference type="Gene3D" id="3.90.1030.10">
    <property type="entry name" value="Ribosomal protein L17"/>
    <property type="match status" value="1"/>
</dbReference>
<dbReference type="AlphaFoldDB" id="A0A811PKI9"/>
<keyword evidence="6" id="KW-1185">Reference proteome</keyword>
<keyword evidence="3" id="KW-0687">Ribonucleoprotein</keyword>
<gene>
    <name evidence="5" type="ORF">NCGR_LOCUS27981</name>
</gene>
<evidence type="ECO:0000256" key="4">
    <source>
        <dbReference type="SAM" id="MobiDB-lite"/>
    </source>
</evidence>
<protein>
    <recommendedName>
        <fullName evidence="7">50S ribosomal protein L17</fullName>
    </recommendedName>
</protein>
<dbReference type="GO" id="GO:0003735">
    <property type="term" value="F:structural constituent of ribosome"/>
    <property type="evidence" value="ECO:0007669"/>
    <property type="project" value="InterPro"/>
</dbReference>